<dbReference type="NCBIfam" id="TIGR03568">
    <property type="entry name" value="NeuC_NnaA"/>
    <property type="match status" value="1"/>
</dbReference>
<organism evidence="2 3">
    <name type="scientific">Devosia rhizoryzae</name>
    <dbReference type="NCBI Taxonomy" id="2774137"/>
    <lineage>
        <taxon>Bacteria</taxon>
        <taxon>Pseudomonadati</taxon>
        <taxon>Pseudomonadota</taxon>
        <taxon>Alphaproteobacteria</taxon>
        <taxon>Hyphomicrobiales</taxon>
        <taxon>Devosiaceae</taxon>
        <taxon>Devosia</taxon>
    </lineage>
</organism>
<dbReference type="EC" id="3.2.1.183" evidence="2"/>
<evidence type="ECO:0000313" key="3">
    <source>
        <dbReference type="Proteomes" id="UP000595857"/>
    </source>
</evidence>
<sequence length="384" mass="41265">MRRFVIATAGRSDYGIYRPILDKIEVEPGLGYELLVTGQHLSADGGATVQEIEADGRPIATRVALPDATSSRAAVAEAMAAALSGTGALLAKGGFDMVVVLGDRFEMFAITAACVPFNIPIVHIHGGEVSLGAIDERFRHAITKMAHLHFAATEDYARRIRQLGEEDWRVTVSGAPALDTILKARLPDRATLSARFGLPLDQPPLLVTFHPVTNQFGEAEQQTRSLLAALEALDLPVVLTAPNADVESDVIRDLFADFLSPRTGRAWLVESFGSLNYLAMLREARAVIGNSSSGLIETPGFRVPAVNIGDRQMGRTRAANVIDCPANAASIEAAVKKAIDPAFRASLIGMTNPYGDGNAAERIVTRLRDVPIDSRLTVKMFADR</sequence>
<keyword evidence="3" id="KW-1185">Reference proteome</keyword>
<dbReference type="GO" id="GO:0016798">
    <property type="term" value="F:hydrolase activity, acting on glycosyl bonds"/>
    <property type="evidence" value="ECO:0007669"/>
    <property type="project" value="UniProtKB-KW"/>
</dbReference>
<keyword evidence="2" id="KW-0326">Glycosidase</keyword>
<gene>
    <name evidence="2" type="primary">neuC</name>
    <name evidence="2" type="ORF">JI748_11530</name>
</gene>
<dbReference type="PANTHER" id="PTHR43174">
    <property type="entry name" value="UDP-N-ACETYLGLUCOSAMINE 2-EPIMERASE"/>
    <property type="match status" value="1"/>
</dbReference>
<protein>
    <submittedName>
        <fullName evidence="2">UDP-N-acetylglucosamine 2-epimerase (Hydrolyzing)</fullName>
        <ecNumber evidence="2">3.2.1.183</ecNumber>
    </submittedName>
</protein>
<dbReference type="InterPro" id="IPR003331">
    <property type="entry name" value="UDP_GlcNAc_Epimerase_2_dom"/>
</dbReference>
<dbReference type="RefSeq" id="WP_201630734.1">
    <property type="nucleotide sequence ID" value="NZ_CP068046.1"/>
</dbReference>
<name>A0ABX7C5A1_9HYPH</name>
<evidence type="ECO:0000259" key="1">
    <source>
        <dbReference type="Pfam" id="PF02350"/>
    </source>
</evidence>
<proteinExistence type="predicted"/>
<dbReference type="InterPro" id="IPR029767">
    <property type="entry name" value="WecB-like"/>
</dbReference>
<dbReference type="PANTHER" id="PTHR43174:SF3">
    <property type="entry name" value="UDP-N-ACETYLGLUCOSAMINE 2-EPIMERASE"/>
    <property type="match status" value="1"/>
</dbReference>
<dbReference type="SUPFAM" id="SSF53756">
    <property type="entry name" value="UDP-Glycosyltransferase/glycogen phosphorylase"/>
    <property type="match status" value="1"/>
</dbReference>
<dbReference type="Pfam" id="PF02350">
    <property type="entry name" value="Epimerase_2"/>
    <property type="match status" value="1"/>
</dbReference>
<dbReference type="Proteomes" id="UP000595857">
    <property type="component" value="Chromosome"/>
</dbReference>
<feature type="domain" description="UDP-N-acetylglucosamine 2-epimerase" evidence="1">
    <location>
        <begin position="24"/>
        <end position="367"/>
    </location>
</feature>
<keyword evidence="2" id="KW-0378">Hydrolase</keyword>
<dbReference type="InterPro" id="IPR020004">
    <property type="entry name" value="UDP-GlcNAc_Epase"/>
</dbReference>
<dbReference type="Gene3D" id="3.40.50.2000">
    <property type="entry name" value="Glycogen Phosphorylase B"/>
    <property type="match status" value="2"/>
</dbReference>
<accession>A0ABX7C5A1</accession>
<evidence type="ECO:0000313" key="2">
    <source>
        <dbReference type="EMBL" id="QQR38409.1"/>
    </source>
</evidence>
<dbReference type="EMBL" id="CP068046">
    <property type="protein sequence ID" value="QQR38409.1"/>
    <property type="molecule type" value="Genomic_DNA"/>
</dbReference>
<reference evidence="2 3" key="1">
    <citation type="submission" date="2021-01" db="EMBL/GenBank/DDBJ databases">
        <title>Genome seq and assembly of Devosia sp. LEGU1.</title>
        <authorList>
            <person name="Chhetri G."/>
        </authorList>
    </citation>
    <scope>NUCLEOTIDE SEQUENCE [LARGE SCALE GENOMIC DNA]</scope>
    <source>
        <strain evidence="2 3">LEGU1</strain>
    </source>
</reference>